<accession>B4GNP0</accession>
<proteinExistence type="predicted"/>
<evidence type="ECO:0000256" key="1">
    <source>
        <dbReference type="SAM" id="MobiDB-lite"/>
    </source>
</evidence>
<evidence type="ECO:0000256" key="2">
    <source>
        <dbReference type="SAM" id="SignalP"/>
    </source>
</evidence>
<dbReference type="EMBL" id="CH479186">
    <property type="protein sequence ID" value="EDW39366.1"/>
    <property type="molecule type" value="Genomic_DNA"/>
</dbReference>
<name>B4GNP0_DROPE</name>
<keyword evidence="4" id="KW-1185">Reference proteome</keyword>
<feature type="signal peptide" evidence="2">
    <location>
        <begin position="1"/>
        <end position="17"/>
    </location>
</feature>
<feature type="chain" id="PRO_5002806957" evidence="2">
    <location>
        <begin position="18"/>
        <end position="195"/>
    </location>
</feature>
<dbReference type="OrthoDB" id="7864609at2759"/>
<evidence type="ECO:0000313" key="4">
    <source>
        <dbReference type="Proteomes" id="UP000008744"/>
    </source>
</evidence>
<dbReference type="HOGENOM" id="CLU_1397695_0_0_1"/>
<feature type="region of interest" description="Disordered" evidence="1">
    <location>
        <begin position="111"/>
        <end position="184"/>
    </location>
</feature>
<dbReference type="Proteomes" id="UP000008744">
    <property type="component" value="Unassembled WGS sequence"/>
</dbReference>
<dbReference type="AlphaFoldDB" id="B4GNP0"/>
<organism evidence="4">
    <name type="scientific">Drosophila persimilis</name>
    <name type="common">Fruit fly</name>
    <dbReference type="NCBI Taxonomy" id="7234"/>
    <lineage>
        <taxon>Eukaryota</taxon>
        <taxon>Metazoa</taxon>
        <taxon>Ecdysozoa</taxon>
        <taxon>Arthropoda</taxon>
        <taxon>Hexapoda</taxon>
        <taxon>Insecta</taxon>
        <taxon>Pterygota</taxon>
        <taxon>Neoptera</taxon>
        <taxon>Endopterygota</taxon>
        <taxon>Diptera</taxon>
        <taxon>Brachycera</taxon>
        <taxon>Muscomorpha</taxon>
        <taxon>Ephydroidea</taxon>
        <taxon>Drosophilidae</taxon>
        <taxon>Drosophila</taxon>
        <taxon>Sophophora</taxon>
    </lineage>
</organism>
<gene>
    <name evidence="3" type="primary">Dper\GL13449</name>
    <name evidence="3" type="ORF">Dper_GL13449</name>
</gene>
<evidence type="ECO:0000313" key="3">
    <source>
        <dbReference type="EMBL" id="EDW39366.1"/>
    </source>
</evidence>
<protein>
    <submittedName>
        <fullName evidence="3">GL13449</fullName>
    </submittedName>
</protein>
<sequence>MALFALMLLVHQASSIAEEQQEEKRVETAMHQMAKDLESGRRISAKQSQDIVKQFEHLGEYIKKEASSKRGINLINGKPGQDQATGSPGQKVFNIKPAKNALIRFSYSKPQGHQDLENSNGKRRPSVSASSATSKRRQQPKYFLNFNFKNHRRSKTDVDQPSTTVQPRTGRARQKRLRNGMPNPFKFFPLKGENI</sequence>
<reference evidence="3 4" key="1">
    <citation type="journal article" date="2007" name="Nature">
        <title>Evolution of genes and genomes on the Drosophila phylogeny.</title>
        <authorList>
            <consortium name="Drosophila 12 Genomes Consortium"/>
            <person name="Clark A.G."/>
            <person name="Eisen M.B."/>
            <person name="Smith D.R."/>
            <person name="Bergman C.M."/>
            <person name="Oliver B."/>
            <person name="Markow T.A."/>
            <person name="Kaufman T.C."/>
            <person name="Kellis M."/>
            <person name="Gelbart W."/>
            <person name="Iyer V.N."/>
            <person name="Pollard D.A."/>
            <person name="Sackton T.B."/>
            <person name="Larracuente A.M."/>
            <person name="Singh N.D."/>
            <person name="Abad J.P."/>
            <person name="Abt D.N."/>
            <person name="Adryan B."/>
            <person name="Aguade M."/>
            <person name="Akashi H."/>
            <person name="Anderson W.W."/>
            <person name="Aquadro C.F."/>
            <person name="Ardell D.H."/>
            <person name="Arguello R."/>
            <person name="Artieri C.G."/>
            <person name="Barbash D.A."/>
            <person name="Barker D."/>
            <person name="Barsanti P."/>
            <person name="Batterham P."/>
            <person name="Batzoglou S."/>
            <person name="Begun D."/>
            <person name="Bhutkar A."/>
            <person name="Blanco E."/>
            <person name="Bosak S.A."/>
            <person name="Bradley R.K."/>
            <person name="Brand A.D."/>
            <person name="Brent M.R."/>
            <person name="Brooks A.N."/>
            <person name="Brown R.H."/>
            <person name="Butlin R.K."/>
            <person name="Caggese C."/>
            <person name="Calvi B.R."/>
            <person name="Bernardo de Carvalho A."/>
            <person name="Caspi A."/>
            <person name="Castrezana S."/>
            <person name="Celniker S.E."/>
            <person name="Chang J.L."/>
            <person name="Chapple C."/>
            <person name="Chatterji S."/>
            <person name="Chinwalla A."/>
            <person name="Civetta A."/>
            <person name="Clifton S.W."/>
            <person name="Comeron J.M."/>
            <person name="Costello J.C."/>
            <person name="Coyne J.A."/>
            <person name="Daub J."/>
            <person name="David R.G."/>
            <person name="Delcher A.L."/>
            <person name="Delehaunty K."/>
            <person name="Do C.B."/>
            <person name="Ebling H."/>
            <person name="Edwards K."/>
            <person name="Eickbush T."/>
            <person name="Evans J.D."/>
            <person name="Filipski A."/>
            <person name="Findeiss S."/>
            <person name="Freyhult E."/>
            <person name="Fulton L."/>
            <person name="Fulton R."/>
            <person name="Garcia A.C."/>
            <person name="Gardiner A."/>
            <person name="Garfield D.A."/>
            <person name="Garvin B.E."/>
            <person name="Gibson G."/>
            <person name="Gilbert D."/>
            <person name="Gnerre S."/>
            <person name="Godfrey J."/>
            <person name="Good R."/>
            <person name="Gotea V."/>
            <person name="Gravely B."/>
            <person name="Greenberg A.J."/>
            <person name="Griffiths-Jones S."/>
            <person name="Gross S."/>
            <person name="Guigo R."/>
            <person name="Gustafson E.A."/>
            <person name="Haerty W."/>
            <person name="Hahn M.W."/>
            <person name="Halligan D.L."/>
            <person name="Halpern A.L."/>
            <person name="Halter G.M."/>
            <person name="Han M.V."/>
            <person name="Heger A."/>
            <person name="Hillier L."/>
            <person name="Hinrichs A.S."/>
            <person name="Holmes I."/>
            <person name="Hoskins R.A."/>
            <person name="Hubisz M.J."/>
            <person name="Hultmark D."/>
            <person name="Huntley M.A."/>
            <person name="Jaffe D.B."/>
            <person name="Jagadeeshan S."/>
            <person name="Jeck W.R."/>
            <person name="Johnson J."/>
            <person name="Jones C.D."/>
            <person name="Jordan W.C."/>
            <person name="Karpen G.H."/>
            <person name="Kataoka E."/>
            <person name="Keightley P.D."/>
            <person name="Kheradpour P."/>
            <person name="Kirkness E.F."/>
            <person name="Koerich L.B."/>
            <person name="Kristiansen K."/>
            <person name="Kudrna D."/>
            <person name="Kulathinal R.J."/>
            <person name="Kumar S."/>
            <person name="Kwok R."/>
            <person name="Lander E."/>
            <person name="Langley C.H."/>
            <person name="Lapoint R."/>
            <person name="Lazzaro B.P."/>
            <person name="Lee S.J."/>
            <person name="Levesque L."/>
            <person name="Li R."/>
            <person name="Lin C.F."/>
            <person name="Lin M.F."/>
            <person name="Lindblad-Toh K."/>
            <person name="Llopart A."/>
            <person name="Long M."/>
            <person name="Low L."/>
            <person name="Lozovsky E."/>
            <person name="Lu J."/>
            <person name="Luo M."/>
            <person name="Machado C.A."/>
            <person name="Makalowski W."/>
            <person name="Marzo M."/>
            <person name="Matsuda M."/>
            <person name="Matzkin L."/>
            <person name="McAllister B."/>
            <person name="McBride C.S."/>
            <person name="McKernan B."/>
            <person name="McKernan K."/>
            <person name="Mendez-Lago M."/>
            <person name="Minx P."/>
            <person name="Mollenhauer M.U."/>
            <person name="Montooth K."/>
            <person name="Mount S.M."/>
            <person name="Mu X."/>
            <person name="Myers E."/>
            <person name="Negre B."/>
            <person name="Newfeld S."/>
            <person name="Nielsen R."/>
            <person name="Noor M.A."/>
            <person name="O'Grady P."/>
            <person name="Pachter L."/>
            <person name="Papaceit M."/>
            <person name="Parisi M.J."/>
            <person name="Parisi M."/>
            <person name="Parts L."/>
            <person name="Pedersen J.S."/>
            <person name="Pesole G."/>
            <person name="Phillippy A.M."/>
            <person name="Ponting C.P."/>
            <person name="Pop M."/>
            <person name="Porcelli D."/>
            <person name="Powell J.R."/>
            <person name="Prohaska S."/>
            <person name="Pruitt K."/>
            <person name="Puig M."/>
            <person name="Quesneville H."/>
            <person name="Ram K.R."/>
            <person name="Rand D."/>
            <person name="Rasmussen M.D."/>
            <person name="Reed L.K."/>
            <person name="Reenan R."/>
            <person name="Reily A."/>
            <person name="Remington K.A."/>
            <person name="Rieger T.T."/>
            <person name="Ritchie M.G."/>
            <person name="Robin C."/>
            <person name="Rogers Y.H."/>
            <person name="Rohde C."/>
            <person name="Rozas J."/>
            <person name="Rubenfield M.J."/>
            <person name="Ruiz A."/>
            <person name="Russo S."/>
            <person name="Salzberg S.L."/>
            <person name="Sanchez-Gracia A."/>
            <person name="Saranga D.J."/>
            <person name="Sato H."/>
            <person name="Schaeffer S.W."/>
            <person name="Schatz M.C."/>
            <person name="Schlenke T."/>
            <person name="Schwartz R."/>
            <person name="Segarra C."/>
            <person name="Singh R.S."/>
            <person name="Sirot L."/>
            <person name="Sirota M."/>
            <person name="Sisneros N.B."/>
            <person name="Smith C.D."/>
            <person name="Smith T.F."/>
            <person name="Spieth J."/>
            <person name="Stage D.E."/>
            <person name="Stark A."/>
            <person name="Stephan W."/>
            <person name="Strausberg R.L."/>
            <person name="Strempel S."/>
            <person name="Sturgill D."/>
            <person name="Sutton G."/>
            <person name="Sutton G.G."/>
            <person name="Tao W."/>
            <person name="Teichmann S."/>
            <person name="Tobari Y.N."/>
            <person name="Tomimura Y."/>
            <person name="Tsolas J.M."/>
            <person name="Valente V.L."/>
            <person name="Venter E."/>
            <person name="Venter J.C."/>
            <person name="Vicario S."/>
            <person name="Vieira F.G."/>
            <person name="Vilella A.J."/>
            <person name="Villasante A."/>
            <person name="Walenz B."/>
            <person name="Wang J."/>
            <person name="Wasserman M."/>
            <person name="Watts T."/>
            <person name="Wilson D."/>
            <person name="Wilson R.K."/>
            <person name="Wing R.A."/>
            <person name="Wolfner M.F."/>
            <person name="Wong A."/>
            <person name="Wong G.K."/>
            <person name="Wu C.I."/>
            <person name="Wu G."/>
            <person name="Yamamoto D."/>
            <person name="Yang H.P."/>
            <person name="Yang S.P."/>
            <person name="Yorke J.A."/>
            <person name="Yoshida K."/>
            <person name="Zdobnov E."/>
            <person name="Zhang P."/>
            <person name="Zhang Y."/>
            <person name="Zimin A.V."/>
            <person name="Baldwin J."/>
            <person name="Abdouelleil A."/>
            <person name="Abdulkadir J."/>
            <person name="Abebe A."/>
            <person name="Abera B."/>
            <person name="Abreu J."/>
            <person name="Acer S.C."/>
            <person name="Aftuck L."/>
            <person name="Alexander A."/>
            <person name="An P."/>
            <person name="Anderson E."/>
            <person name="Anderson S."/>
            <person name="Arachi H."/>
            <person name="Azer M."/>
            <person name="Bachantsang P."/>
            <person name="Barry A."/>
            <person name="Bayul T."/>
            <person name="Berlin A."/>
            <person name="Bessette D."/>
            <person name="Bloom T."/>
            <person name="Blye J."/>
            <person name="Boguslavskiy L."/>
            <person name="Bonnet C."/>
            <person name="Boukhgalter B."/>
            <person name="Bourzgui I."/>
            <person name="Brown A."/>
            <person name="Cahill P."/>
            <person name="Channer S."/>
            <person name="Cheshatsang Y."/>
            <person name="Chuda L."/>
            <person name="Citroen M."/>
            <person name="Collymore A."/>
            <person name="Cooke P."/>
            <person name="Costello M."/>
            <person name="D'Aco K."/>
            <person name="Daza R."/>
            <person name="De Haan G."/>
            <person name="DeGray S."/>
            <person name="DeMaso C."/>
            <person name="Dhargay N."/>
            <person name="Dooley K."/>
            <person name="Dooley E."/>
            <person name="Doricent M."/>
            <person name="Dorje P."/>
            <person name="Dorjee K."/>
            <person name="Dupes A."/>
            <person name="Elong R."/>
            <person name="Falk J."/>
            <person name="Farina A."/>
            <person name="Faro S."/>
            <person name="Ferguson D."/>
            <person name="Fisher S."/>
            <person name="Foley C.D."/>
            <person name="Franke A."/>
            <person name="Friedrich D."/>
            <person name="Gadbois L."/>
            <person name="Gearin G."/>
            <person name="Gearin C.R."/>
            <person name="Giannoukos G."/>
            <person name="Goode T."/>
            <person name="Graham J."/>
            <person name="Grandbois E."/>
            <person name="Grewal S."/>
            <person name="Gyaltsen K."/>
            <person name="Hafez N."/>
            <person name="Hagos B."/>
            <person name="Hall J."/>
            <person name="Henson C."/>
            <person name="Hollinger A."/>
            <person name="Honan T."/>
            <person name="Huard M.D."/>
            <person name="Hughes L."/>
            <person name="Hurhula B."/>
            <person name="Husby M.E."/>
            <person name="Kamat A."/>
            <person name="Kanga B."/>
            <person name="Kashin S."/>
            <person name="Khazanovich D."/>
            <person name="Kisner P."/>
            <person name="Lance K."/>
            <person name="Lara M."/>
            <person name="Lee W."/>
            <person name="Lennon N."/>
            <person name="Letendre F."/>
            <person name="LeVine R."/>
            <person name="Lipovsky A."/>
            <person name="Liu X."/>
            <person name="Liu J."/>
            <person name="Liu S."/>
            <person name="Lokyitsang T."/>
            <person name="Lokyitsang Y."/>
            <person name="Lubonja R."/>
            <person name="Lui A."/>
            <person name="MacDonald P."/>
            <person name="Magnisalis V."/>
            <person name="Maru K."/>
            <person name="Matthews C."/>
            <person name="McCusker W."/>
            <person name="McDonough S."/>
            <person name="Mehta T."/>
            <person name="Meldrim J."/>
            <person name="Meneus L."/>
            <person name="Mihai O."/>
            <person name="Mihalev A."/>
            <person name="Mihova T."/>
            <person name="Mittelman R."/>
            <person name="Mlenga V."/>
            <person name="Montmayeur A."/>
            <person name="Mulrain L."/>
            <person name="Navidi A."/>
            <person name="Naylor J."/>
            <person name="Negash T."/>
            <person name="Nguyen T."/>
            <person name="Nguyen N."/>
            <person name="Nicol R."/>
            <person name="Norbu C."/>
            <person name="Norbu N."/>
            <person name="Novod N."/>
            <person name="O'Neill B."/>
            <person name="Osman S."/>
            <person name="Markiewicz E."/>
            <person name="Oyono O.L."/>
            <person name="Patti C."/>
            <person name="Phunkhang P."/>
            <person name="Pierre F."/>
            <person name="Priest M."/>
            <person name="Raghuraman S."/>
            <person name="Rege F."/>
            <person name="Reyes R."/>
            <person name="Rise C."/>
            <person name="Rogov P."/>
            <person name="Ross K."/>
            <person name="Ryan E."/>
            <person name="Settipalli S."/>
            <person name="Shea T."/>
            <person name="Sherpa N."/>
            <person name="Shi L."/>
            <person name="Shih D."/>
            <person name="Sparrow T."/>
            <person name="Spaulding J."/>
            <person name="Stalker J."/>
            <person name="Stange-Thomann N."/>
            <person name="Stavropoulos S."/>
            <person name="Stone C."/>
            <person name="Strader C."/>
            <person name="Tesfaye S."/>
            <person name="Thomson T."/>
            <person name="Thoulutsang Y."/>
            <person name="Thoulutsang D."/>
            <person name="Topham K."/>
            <person name="Topping I."/>
            <person name="Tsamla T."/>
            <person name="Vassiliev H."/>
            <person name="Vo A."/>
            <person name="Wangchuk T."/>
            <person name="Wangdi T."/>
            <person name="Weiand M."/>
            <person name="Wilkinson J."/>
            <person name="Wilson A."/>
            <person name="Yadav S."/>
            <person name="Young G."/>
            <person name="Yu Q."/>
            <person name="Zembek L."/>
            <person name="Zhong D."/>
            <person name="Zimmer A."/>
            <person name="Zwirko Z."/>
            <person name="Jaffe D.B."/>
            <person name="Alvarez P."/>
            <person name="Brockman W."/>
            <person name="Butler J."/>
            <person name="Chin C."/>
            <person name="Gnerre S."/>
            <person name="Grabherr M."/>
            <person name="Kleber M."/>
            <person name="Mauceli E."/>
            <person name="MacCallum I."/>
        </authorList>
    </citation>
    <scope>NUCLEOTIDE SEQUENCE [LARGE SCALE GENOMIC DNA]</scope>
    <source>
        <strain evidence="4">MSH-3 / Tucson 14011-0111.49</strain>
    </source>
</reference>
<keyword evidence="2" id="KW-0732">Signal</keyword>